<proteinExistence type="inferred from homology"/>
<dbReference type="Gene3D" id="1.20.1540.10">
    <property type="entry name" value="Rhomboid-like"/>
    <property type="match status" value="1"/>
</dbReference>
<keyword evidence="4" id="KW-0378">Hydrolase</keyword>
<dbReference type="GO" id="GO:0004252">
    <property type="term" value="F:serine-type endopeptidase activity"/>
    <property type="evidence" value="ECO:0007669"/>
    <property type="project" value="InterPro"/>
</dbReference>
<evidence type="ECO:0000313" key="10">
    <source>
        <dbReference type="Proteomes" id="UP000799302"/>
    </source>
</evidence>
<comment type="similarity">
    <text evidence="2">Belongs to the peptidase S54 family.</text>
</comment>
<evidence type="ECO:0000256" key="1">
    <source>
        <dbReference type="ARBA" id="ARBA00004141"/>
    </source>
</evidence>
<feature type="non-terminal residue" evidence="9">
    <location>
        <position position="1"/>
    </location>
</feature>
<name>A0A6A6U8J7_9PEZI</name>
<keyword evidence="5 7" id="KW-1133">Transmembrane helix</keyword>
<dbReference type="EMBL" id="MU004237">
    <property type="protein sequence ID" value="KAF2667767.1"/>
    <property type="molecule type" value="Genomic_DNA"/>
</dbReference>
<accession>A0A6A6U8J7</accession>
<evidence type="ECO:0000259" key="8">
    <source>
        <dbReference type="Pfam" id="PF01694"/>
    </source>
</evidence>
<comment type="subcellular location">
    <subcellularLocation>
        <location evidence="1">Membrane</location>
        <topology evidence="1">Multi-pass membrane protein</topology>
    </subcellularLocation>
</comment>
<sequence length="117" mass="12664">TCAAITAVNLLVCLAWKQPRFWHFMNRHFLLLASSPSTISLLTAVFSHQRWIWHLAINTALLFSIGMPLHDEVGTTNFLAIYVGAGIYANAVALGAHVMKRNGLYASLGASGAVLGL</sequence>
<dbReference type="Proteomes" id="UP000799302">
    <property type="component" value="Unassembled WGS sequence"/>
</dbReference>
<evidence type="ECO:0000256" key="6">
    <source>
        <dbReference type="ARBA" id="ARBA00023136"/>
    </source>
</evidence>
<evidence type="ECO:0000256" key="2">
    <source>
        <dbReference type="ARBA" id="ARBA00009045"/>
    </source>
</evidence>
<keyword evidence="6 7" id="KW-0472">Membrane</keyword>
<dbReference type="InterPro" id="IPR050925">
    <property type="entry name" value="Rhomboid_protease_S54"/>
</dbReference>
<evidence type="ECO:0000256" key="7">
    <source>
        <dbReference type="SAM" id="Phobius"/>
    </source>
</evidence>
<dbReference type="InterPro" id="IPR022764">
    <property type="entry name" value="Peptidase_S54_rhomboid_dom"/>
</dbReference>
<feature type="transmembrane region" description="Helical" evidence="7">
    <location>
        <begin position="29"/>
        <end position="46"/>
    </location>
</feature>
<dbReference type="OrthoDB" id="10260614at2759"/>
<feature type="transmembrane region" description="Helical" evidence="7">
    <location>
        <begin position="79"/>
        <end position="99"/>
    </location>
</feature>
<dbReference type="GO" id="GO:0006465">
    <property type="term" value="P:signal peptide processing"/>
    <property type="evidence" value="ECO:0007669"/>
    <property type="project" value="TreeGrafter"/>
</dbReference>
<reference evidence="9" key="1">
    <citation type="journal article" date="2020" name="Stud. Mycol.">
        <title>101 Dothideomycetes genomes: a test case for predicting lifestyles and emergence of pathogens.</title>
        <authorList>
            <person name="Haridas S."/>
            <person name="Albert R."/>
            <person name="Binder M."/>
            <person name="Bloem J."/>
            <person name="Labutti K."/>
            <person name="Salamov A."/>
            <person name="Andreopoulos B."/>
            <person name="Baker S."/>
            <person name="Barry K."/>
            <person name="Bills G."/>
            <person name="Bluhm B."/>
            <person name="Cannon C."/>
            <person name="Castanera R."/>
            <person name="Culley D."/>
            <person name="Daum C."/>
            <person name="Ezra D."/>
            <person name="Gonzalez J."/>
            <person name="Henrissat B."/>
            <person name="Kuo A."/>
            <person name="Liang C."/>
            <person name="Lipzen A."/>
            <person name="Lutzoni F."/>
            <person name="Magnuson J."/>
            <person name="Mondo S."/>
            <person name="Nolan M."/>
            <person name="Ohm R."/>
            <person name="Pangilinan J."/>
            <person name="Park H.-J."/>
            <person name="Ramirez L."/>
            <person name="Alfaro M."/>
            <person name="Sun H."/>
            <person name="Tritt A."/>
            <person name="Yoshinaga Y."/>
            <person name="Zwiers L.-H."/>
            <person name="Turgeon B."/>
            <person name="Goodwin S."/>
            <person name="Spatafora J."/>
            <person name="Crous P."/>
            <person name="Grigoriev I."/>
        </authorList>
    </citation>
    <scope>NUCLEOTIDE SEQUENCE</scope>
    <source>
        <strain evidence="9">CBS 115976</strain>
    </source>
</reference>
<organism evidence="9 10">
    <name type="scientific">Microthyrium microscopicum</name>
    <dbReference type="NCBI Taxonomy" id="703497"/>
    <lineage>
        <taxon>Eukaryota</taxon>
        <taxon>Fungi</taxon>
        <taxon>Dikarya</taxon>
        <taxon>Ascomycota</taxon>
        <taxon>Pezizomycotina</taxon>
        <taxon>Dothideomycetes</taxon>
        <taxon>Dothideomycetes incertae sedis</taxon>
        <taxon>Microthyriales</taxon>
        <taxon>Microthyriaceae</taxon>
        <taxon>Microthyrium</taxon>
    </lineage>
</organism>
<evidence type="ECO:0000256" key="5">
    <source>
        <dbReference type="ARBA" id="ARBA00022989"/>
    </source>
</evidence>
<evidence type="ECO:0000313" key="9">
    <source>
        <dbReference type="EMBL" id="KAF2667767.1"/>
    </source>
</evidence>
<feature type="transmembrane region" description="Helical" evidence="7">
    <location>
        <begin position="51"/>
        <end position="67"/>
    </location>
</feature>
<dbReference type="AlphaFoldDB" id="A0A6A6U8J7"/>
<dbReference type="GO" id="GO:0016020">
    <property type="term" value="C:membrane"/>
    <property type="evidence" value="ECO:0007669"/>
    <property type="project" value="UniProtKB-SubCell"/>
</dbReference>
<evidence type="ECO:0000256" key="4">
    <source>
        <dbReference type="ARBA" id="ARBA00022801"/>
    </source>
</evidence>
<feature type="non-terminal residue" evidence="9">
    <location>
        <position position="117"/>
    </location>
</feature>
<dbReference type="InterPro" id="IPR035952">
    <property type="entry name" value="Rhomboid-like_sf"/>
</dbReference>
<dbReference type="PANTHER" id="PTHR43731:SF14">
    <property type="entry name" value="PRESENILIN-ASSOCIATED RHOMBOID-LIKE PROTEIN, MITOCHONDRIAL"/>
    <property type="match status" value="1"/>
</dbReference>
<keyword evidence="3 7" id="KW-0812">Transmembrane</keyword>
<dbReference type="Pfam" id="PF01694">
    <property type="entry name" value="Rhomboid"/>
    <property type="match status" value="1"/>
</dbReference>
<evidence type="ECO:0000256" key="3">
    <source>
        <dbReference type="ARBA" id="ARBA00022692"/>
    </source>
</evidence>
<gene>
    <name evidence="9" type="ORF">BT63DRAFT_350884</name>
</gene>
<keyword evidence="10" id="KW-1185">Reference proteome</keyword>
<feature type="domain" description="Peptidase S54 rhomboid" evidence="8">
    <location>
        <begin position="39"/>
        <end position="117"/>
    </location>
</feature>
<protein>
    <recommendedName>
        <fullName evidence="8">Peptidase S54 rhomboid domain-containing protein</fullName>
    </recommendedName>
</protein>
<dbReference type="SUPFAM" id="SSF144091">
    <property type="entry name" value="Rhomboid-like"/>
    <property type="match status" value="1"/>
</dbReference>
<dbReference type="PANTHER" id="PTHR43731">
    <property type="entry name" value="RHOMBOID PROTEASE"/>
    <property type="match status" value="1"/>
</dbReference>